<gene>
    <name evidence="1" type="ORF">PQO03_07635</name>
</gene>
<name>A0ABY7VQS1_9BACT</name>
<dbReference type="RefSeq" id="WP_274149263.1">
    <property type="nucleotide sequence ID" value="NZ_CP117811.1"/>
</dbReference>
<sequence length="156" mass="18075">MKKKLIVIAVLLITIVAVTFSYKPTLSGKKVQPNGEVYYLNDGFIAINKLYDPNEYYVFEYHPESIAHVDIQHDGMEVFFKKGSYKTESDTPHLNIVLDMKNIKSNRPNLDTVSYCLQKNGKFTHVDHENSTKEIDLFLESNQWDKSLNALTQKWK</sequence>
<accession>A0ABY7VQS1</accession>
<dbReference type="EMBL" id="CP117811">
    <property type="protein sequence ID" value="WDE95590.1"/>
    <property type="molecule type" value="Genomic_DNA"/>
</dbReference>
<proteinExistence type="predicted"/>
<keyword evidence="2" id="KW-1185">Reference proteome</keyword>
<dbReference type="Proteomes" id="UP001214250">
    <property type="component" value="Chromosome 1"/>
</dbReference>
<organism evidence="1 2">
    <name type="scientific">Lentisphaera profundi</name>
    <dbReference type="NCBI Taxonomy" id="1658616"/>
    <lineage>
        <taxon>Bacteria</taxon>
        <taxon>Pseudomonadati</taxon>
        <taxon>Lentisphaerota</taxon>
        <taxon>Lentisphaeria</taxon>
        <taxon>Lentisphaerales</taxon>
        <taxon>Lentisphaeraceae</taxon>
        <taxon>Lentisphaera</taxon>
    </lineage>
</organism>
<reference evidence="1 2" key="1">
    <citation type="submission" date="2023-02" db="EMBL/GenBank/DDBJ databases">
        <title>Genome sequence of Lentisphaera profundi SAORIC-696.</title>
        <authorList>
            <person name="Kim e."/>
            <person name="Cho J.-C."/>
            <person name="Choi A."/>
            <person name="Kang I."/>
        </authorList>
    </citation>
    <scope>NUCLEOTIDE SEQUENCE [LARGE SCALE GENOMIC DNA]</scope>
    <source>
        <strain evidence="1 2">SAORIC-696</strain>
    </source>
</reference>
<evidence type="ECO:0000313" key="1">
    <source>
        <dbReference type="EMBL" id="WDE95590.1"/>
    </source>
</evidence>
<evidence type="ECO:0000313" key="2">
    <source>
        <dbReference type="Proteomes" id="UP001214250"/>
    </source>
</evidence>
<protein>
    <submittedName>
        <fullName evidence="1">Uncharacterized protein</fullName>
    </submittedName>
</protein>